<feature type="coiled-coil region" evidence="1">
    <location>
        <begin position="62"/>
        <end position="142"/>
    </location>
</feature>
<accession>X6MVR5</accession>
<feature type="non-terminal residue" evidence="3">
    <location>
        <position position="1"/>
    </location>
</feature>
<reference evidence="3 4" key="1">
    <citation type="journal article" date="2013" name="Curr. Biol.">
        <title>The Genome of the Foraminiferan Reticulomyxa filosa.</title>
        <authorList>
            <person name="Glockner G."/>
            <person name="Hulsmann N."/>
            <person name="Schleicher M."/>
            <person name="Noegel A.A."/>
            <person name="Eichinger L."/>
            <person name="Gallinger C."/>
            <person name="Pawlowski J."/>
            <person name="Sierra R."/>
            <person name="Euteneuer U."/>
            <person name="Pillet L."/>
            <person name="Moustafa A."/>
            <person name="Platzer M."/>
            <person name="Groth M."/>
            <person name="Szafranski K."/>
            <person name="Schliwa M."/>
        </authorList>
    </citation>
    <scope>NUCLEOTIDE SEQUENCE [LARGE SCALE GENOMIC DNA]</scope>
</reference>
<proteinExistence type="predicted"/>
<keyword evidence="4" id="KW-1185">Reference proteome</keyword>
<feature type="region of interest" description="Disordered" evidence="2">
    <location>
        <begin position="535"/>
        <end position="558"/>
    </location>
</feature>
<feature type="coiled-coil region" evidence="1">
    <location>
        <begin position="321"/>
        <end position="355"/>
    </location>
</feature>
<comment type="caution">
    <text evidence="3">The sequence shown here is derived from an EMBL/GenBank/DDBJ whole genome shotgun (WGS) entry which is preliminary data.</text>
</comment>
<protein>
    <submittedName>
        <fullName evidence="3">Rhoptry protein</fullName>
    </submittedName>
</protein>
<dbReference type="OMA" id="VANEQKQ"/>
<dbReference type="EMBL" id="ASPP01017118">
    <property type="protein sequence ID" value="ETO17195.1"/>
    <property type="molecule type" value="Genomic_DNA"/>
</dbReference>
<feature type="coiled-coil region" evidence="1">
    <location>
        <begin position="191"/>
        <end position="243"/>
    </location>
</feature>
<dbReference type="Proteomes" id="UP000023152">
    <property type="component" value="Unassembled WGS sequence"/>
</dbReference>
<feature type="region of interest" description="Disordered" evidence="2">
    <location>
        <begin position="260"/>
        <end position="291"/>
    </location>
</feature>
<organism evidence="3 4">
    <name type="scientific">Reticulomyxa filosa</name>
    <dbReference type="NCBI Taxonomy" id="46433"/>
    <lineage>
        <taxon>Eukaryota</taxon>
        <taxon>Sar</taxon>
        <taxon>Rhizaria</taxon>
        <taxon>Retaria</taxon>
        <taxon>Foraminifera</taxon>
        <taxon>Monothalamids</taxon>
        <taxon>Reticulomyxidae</taxon>
        <taxon>Reticulomyxa</taxon>
    </lineage>
</organism>
<evidence type="ECO:0000313" key="4">
    <source>
        <dbReference type="Proteomes" id="UP000023152"/>
    </source>
</evidence>
<sequence>NALRTAHSELGKSNDQNEWMSVTASVTNNTNDSLAIIYEVLEGSLSEIKTAGTLLMENDKQIEKFEEQLNILATTLAEVRKEYHQTIQDMSEKLRKLRDRKSNLQDELAQERAITERRSSEQARLEEEIASLQAKLEQGLKQSSEEATKYIRFLEQVARETPDPRKSTEIRNVCQMLQRTSGELMQLVEAEKTWRTNYNEISKQLEELQMRRKYERAHFKKMQNQLQNAFNHEKDLIENKQNEIIEKLQDELQMRKTIIANPTSNPSPNSNSNSNTNANANANANANPDTKVNVNVNTNANANVNVNATTNVNSSNNDTRLAQLEEALMEAHIQIRDKDEEIREMTNTLNSLTSQSPILLSGVTANIVTEQDALHNKGGDKSRNKNAISSVSATPHLRKCRQIIGDLTAVIRPSNSPTEHSVDIAKSKVYFLKKKEKKIHLKRFSKTHNTQIQKKDGIDILNNRLKIVQHDQEVMEKKLHKLLSKYIELGGNKDDVDLFVNDDSTVYSLFLFLFVCLFKTGPKLSLAVANEQKQDGKRESSHLSPHSSGKNVEEQKRRESMDAIRAILEKQERIESEKEVLDPLKKEVGGYIQLLVFQLFLHNQYSYPNNI</sequence>
<evidence type="ECO:0000256" key="2">
    <source>
        <dbReference type="SAM" id="MobiDB-lite"/>
    </source>
</evidence>
<evidence type="ECO:0000256" key="1">
    <source>
        <dbReference type="SAM" id="Coils"/>
    </source>
</evidence>
<name>X6MVR5_RETFI</name>
<evidence type="ECO:0000313" key="3">
    <source>
        <dbReference type="EMBL" id="ETO17195.1"/>
    </source>
</evidence>
<gene>
    <name evidence="3" type="ORF">RFI_20139</name>
</gene>
<keyword evidence="1" id="KW-0175">Coiled coil</keyword>
<dbReference type="AlphaFoldDB" id="X6MVR5"/>